<evidence type="ECO:0000313" key="2">
    <source>
        <dbReference type="Proteomes" id="UP000075615"/>
    </source>
</evidence>
<dbReference type="Proteomes" id="UP000075615">
    <property type="component" value="Unassembled WGS sequence"/>
</dbReference>
<organism evidence="1 2">
    <name type="scientific">Roseivirga echinicomitans</name>
    <dbReference type="NCBI Taxonomy" id="296218"/>
    <lineage>
        <taxon>Bacteria</taxon>
        <taxon>Pseudomonadati</taxon>
        <taxon>Bacteroidota</taxon>
        <taxon>Cytophagia</taxon>
        <taxon>Cytophagales</taxon>
        <taxon>Roseivirgaceae</taxon>
        <taxon>Roseivirga</taxon>
    </lineage>
</organism>
<gene>
    <name evidence="1" type="ORF">AWN68_13475</name>
</gene>
<dbReference type="STRING" id="296218.AWN68_13475"/>
<accession>A0A150XVX9</accession>
<dbReference type="EMBL" id="LRDB01000002">
    <property type="protein sequence ID" value="KYG82794.1"/>
    <property type="molecule type" value="Genomic_DNA"/>
</dbReference>
<evidence type="ECO:0000313" key="1">
    <source>
        <dbReference type="EMBL" id="KYG82794.1"/>
    </source>
</evidence>
<keyword evidence="2" id="KW-1185">Reference proteome</keyword>
<evidence type="ECO:0008006" key="3">
    <source>
        <dbReference type="Google" id="ProtNLM"/>
    </source>
</evidence>
<sequence>MSGQEFSFAHQELWEVTGKSHVFERFEGKESLSPFQSQVRLKNFEFFTGILEYDIYITPDRGFPGIDFRIQDAVNYEEFYVRPHQSGNPDANQYTPIFNGFAGWQLYYGQGFAQAVEYKMNAWSHIKLVIAERAAEVYINDMSTPLYYIPELKRVPKSGGLGFSGSGPSAFRIADLKVTKQSNPVLKSKAIAVEPLEKGVISSWSVSTTFEEATLEKPVDLSADMKKGLKWNKVDAESRGYANLARVAIANGQNNTVFAKVTIESDKDQIKKLSYGFSDRVRVYLNDQLLVGGHDEFTSRDYRFLGTMGYYDDVYLRLKKGDNELWMAVSENFGGWGIMGRFDNIDGIKIK</sequence>
<dbReference type="AlphaFoldDB" id="A0A150XVX9"/>
<reference evidence="1 2" key="1">
    <citation type="submission" date="2016-01" db="EMBL/GenBank/DDBJ databases">
        <title>Genome sequencing of Roseivirga echinicomitans KMM 6058.</title>
        <authorList>
            <person name="Selvaratnam C."/>
            <person name="Thevarajoo S."/>
            <person name="Goh K.M."/>
            <person name="Ee R."/>
            <person name="Chan K.-G."/>
            <person name="Chong C.S."/>
        </authorList>
    </citation>
    <scope>NUCLEOTIDE SEQUENCE [LARGE SCALE GENOMIC DNA]</scope>
    <source>
        <strain evidence="1 2">KMM 6058</strain>
    </source>
</reference>
<comment type="caution">
    <text evidence="1">The sequence shown here is derived from an EMBL/GenBank/DDBJ whole genome shotgun (WGS) entry which is preliminary data.</text>
</comment>
<name>A0A150XVX9_9BACT</name>
<protein>
    <recommendedName>
        <fullName evidence="3">3-keto-disaccharide hydrolase domain-containing protein</fullName>
    </recommendedName>
</protein>
<proteinExistence type="predicted"/>